<proteinExistence type="predicted"/>
<feature type="region of interest" description="Disordered" evidence="1">
    <location>
        <begin position="34"/>
        <end position="58"/>
    </location>
</feature>
<dbReference type="Proteomes" id="UP000221860">
    <property type="component" value="Unassembled WGS sequence"/>
</dbReference>
<evidence type="ECO:0000313" key="3">
    <source>
        <dbReference type="Proteomes" id="UP000221860"/>
    </source>
</evidence>
<protein>
    <submittedName>
        <fullName evidence="2">Uncharacterized protein</fullName>
    </submittedName>
</protein>
<gene>
    <name evidence="2" type="ORF">CJ301_02945</name>
</gene>
<feature type="region of interest" description="Disordered" evidence="1">
    <location>
        <begin position="88"/>
        <end position="143"/>
    </location>
</feature>
<evidence type="ECO:0000313" key="2">
    <source>
        <dbReference type="EMBL" id="PHP29438.1"/>
    </source>
</evidence>
<dbReference type="RefSeq" id="WP_162620396.1">
    <property type="nucleotide sequence ID" value="NZ_KZ304951.1"/>
</dbReference>
<name>A0A2G1ML10_9RHOB</name>
<organism evidence="2 3">
    <name type="scientific">Limimaricola cinnabarinus</name>
    <dbReference type="NCBI Taxonomy" id="1125964"/>
    <lineage>
        <taxon>Bacteria</taxon>
        <taxon>Pseudomonadati</taxon>
        <taxon>Pseudomonadota</taxon>
        <taxon>Alphaproteobacteria</taxon>
        <taxon>Rhodobacterales</taxon>
        <taxon>Paracoccaceae</taxon>
        <taxon>Limimaricola</taxon>
    </lineage>
</organism>
<feature type="compositionally biased region" description="Basic and acidic residues" evidence="1">
    <location>
        <begin position="46"/>
        <end position="58"/>
    </location>
</feature>
<comment type="caution">
    <text evidence="2">The sequence shown here is derived from an EMBL/GenBank/DDBJ whole genome shotgun (WGS) entry which is preliminary data.</text>
</comment>
<sequence length="143" mass="14989">MARGGSYIKDRGGADTYRGNADAHDTVSYNFWGQGPRIPSSGIDANLKRGRVDGPDGETDRLISIEQLRGTLLDDVFRGDGQDNIFHGLRGMPGWSTGAGSTSRATSARRPMTAATASSPTSPAARCATASAPRTGSNPSRGY</sequence>
<dbReference type="EMBL" id="NQWH01000003">
    <property type="protein sequence ID" value="PHP29438.1"/>
    <property type="molecule type" value="Genomic_DNA"/>
</dbReference>
<evidence type="ECO:0000256" key="1">
    <source>
        <dbReference type="SAM" id="MobiDB-lite"/>
    </source>
</evidence>
<keyword evidence="3" id="KW-1185">Reference proteome</keyword>
<reference evidence="2 3" key="1">
    <citation type="submission" date="2017-08" db="EMBL/GenBank/DDBJ databases">
        <title>Draft Genome Sequence of Loktanella cinnabarina Strain XM1, Isolated from Coastal Surface Water.</title>
        <authorList>
            <person name="Ma R."/>
            <person name="Wang J."/>
            <person name="Wang Q."/>
            <person name="Ma Z."/>
            <person name="Li J."/>
            <person name="Chen L."/>
        </authorList>
    </citation>
    <scope>NUCLEOTIDE SEQUENCE [LARGE SCALE GENOMIC DNA]</scope>
    <source>
        <strain evidence="2 3">XM1</strain>
    </source>
</reference>
<dbReference type="AlphaFoldDB" id="A0A2G1ML10"/>
<feature type="compositionally biased region" description="Low complexity" evidence="1">
    <location>
        <begin position="96"/>
        <end position="135"/>
    </location>
</feature>
<feature type="region of interest" description="Disordered" evidence="1">
    <location>
        <begin position="1"/>
        <end position="20"/>
    </location>
</feature>
<accession>A0A2G1ML10</accession>